<dbReference type="Proteomes" id="UP000198953">
    <property type="component" value="Unassembled WGS sequence"/>
</dbReference>
<dbReference type="GO" id="GO:0004721">
    <property type="term" value="F:phosphoprotein phosphatase activity"/>
    <property type="evidence" value="ECO:0007669"/>
    <property type="project" value="InterPro"/>
</dbReference>
<dbReference type="PROSITE" id="PS50056">
    <property type="entry name" value="TYR_PHOSPHATASE_2"/>
    <property type="match status" value="1"/>
</dbReference>
<feature type="domain" description="Tyrosine specific protein phosphatases" evidence="2">
    <location>
        <begin position="112"/>
        <end position="167"/>
    </location>
</feature>
<dbReference type="InterPro" id="IPR000387">
    <property type="entry name" value="Tyr_Pase_dom"/>
</dbReference>
<dbReference type="SUPFAM" id="SSF52799">
    <property type="entry name" value="(Phosphotyrosine protein) phosphatases II"/>
    <property type="match status" value="1"/>
</dbReference>
<evidence type="ECO:0000259" key="2">
    <source>
        <dbReference type="PROSITE" id="PS50056"/>
    </source>
</evidence>
<organism evidence="3 4">
    <name type="scientific">Nonomuraea pusilla</name>
    <dbReference type="NCBI Taxonomy" id="46177"/>
    <lineage>
        <taxon>Bacteria</taxon>
        <taxon>Bacillati</taxon>
        <taxon>Actinomycetota</taxon>
        <taxon>Actinomycetes</taxon>
        <taxon>Streptosporangiales</taxon>
        <taxon>Streptosporangiaceae</taxon>
        <taxon>Nonomuraea</taxon>
    </lineage>
</organism>
<dbReference type="InterPro" id="IPR029021">
    <property type="entry name" value="Prot-tyrosine_phosphatase-like"/>
</dbReference>
<evidence type="ECO:0000313" key="3">
    <source>
        <dbReference type="EMBL" id="SEK86228.1"/>
    </source>
</evidence>
<dbReference type="PROSITE" id="PS00383">
    <property type="entry name" value="TYR_PHOSPHATASE_1"/>
    <property type="match status" value="1"/>
</dbReference>
<dbReference type="STRING" id="46177.SAMN05660976_01250"/>
<dbReference type="PANTHER" id="PTHR31126">
    <property type="entry name" value="TYROSINE-PROTEIN PHOSPHATASE"/>
    <property type="match status" value="1"/>
</dbReference>
<accession>A0A1H7KHE9</accession>
<proteinExistence type="inferred from homology"/>
<reference evidence="3 4" key="1">
    <citation type="submission" date="2016-10" db="EMBL/GenBank/DDBJ databases">
        <authorList>
            <person name="de Groot N.N."/>
        </authorList>
    </citation>
    <scope>NUCLEOTIDE SEQUENCE [LARGE SCALE GENOMIC DNA]</scope>
    <source>
        <strain evidence="3 4">DSM 43357</strain>
    </source>
</reference>
<dbReference type="EMBL" id="FOBF01000003">
    <property type="protein sequence ID" value="SEK86228.1"/>
    <property type="molecule type" value="Genomic_DNA"/>
</dbReference>
<gene>
    <name evidence="3" type="ORF">SAMN05660976_01250</name>
</gene>
<name>A0A1H7KHE9_9ACTN</name>
<protein>
    <submittedName>
        <fullName evidence="3">Protein tyrosine/serine phosphatase</fullName>
    </submittedName>
</protein>
<dbReference type="Pfam" id="PF13350">
    <property type="entry name" value="Y_phosphatase3"/>
    <property type="match status" value="1"/>
</dbReference>
<dbReference type="AlphaFoldDB" id="A0A1H7KHE9"/>
<dbReference type="Gene3D" id="3.90.190.10">
    <property type="entry name" value="Protein tyrosine phosphatase superfamily"/>
    <property type="match status" value="1"/>
</dbReference>
<dbReference type="InterPro" id="IPR016130">
    <property type="entry name" value="Tyr_Pase_AS"/>
</dbReference>
<evidence type="ECO:0000256" key="1">
    <source>
        <dbReference type="ARBA" id="ARBA00009580"/>
    </source>
</evidence>
<comment type="similarity">
    <text evidence="1">Belongs to the protein-tyrosine phosphatase family.</text>
</comment>
<evidence type="ECO:0000313" key="4">
    <source>
        <dbReference type="Proteomes" id="UP000198953"/>
    </source>
</evidence>
<dbReference type="InterPro" id="IPR026893">
    <property type="entry name" value="Tyr/Ser_Pase_IphP-type"/>
</dbReference>
<sequence>MMTGPHSAEGRILRWAGCQNVRDLGGLPTSWGGRVRRGALVRSARPAAATLPALTGYGIRLVADLRLAAECAADPGPLARAEAGGDGSVPGGEGLPGWRRLPVLRDEDAVLEEMGDTLPEIYRRILDEGAPLFAAALAALAQAPPGGVLVHCHSGKDRTGLVVALALSVAGVPEDEIAADYALTAACLSLDGHLAALPGEAARARSRRLFAEVTAATMAATLEHLRGRHGGAEAYLRDAGLSPDDVRLLRARLTGRGQTSTGPPLRQ</sequence>
<dbReference type="PANTHER" id="PTHR31126:SF1">
    <property type="entry name" value="TYROSINE SPECIFIC PROTEIN PHOSPHATASES DOMAIN-CONTAINING PROTEIN"/>
    <property type="match status" value="1"/>
</dbReference>
<keyword evidence="4" id="KW-1185">Reference proteome</keyword>